<dbReference type="RefSeq" id="WP_261496836.1">
    <property type="nucleotide sequence ID" value="NZ_JAOCQF010000003.1"/>
</dbReference>
<evidence type="ECO:0000313" key="2">
    <source>
        <dbReference type="Proteomes" id="UP001205601"/>
    </source>
</evidence>
<gene>
    <name evidence="1" type="ORF">N5I32_15580</name>
</gene>
<keyword evidence="2" id="KW-1185">Reference proteome</keyword>
<evidence type="ECO:0000313" key="1">
    <source>
        <dbReference type="EMBL" id="MCT8330939.1"/>
    </source>
</evidence>
<organism evidence="1 2">
    <name type="scientific">Albidovulum sediminis</name>
    <dbReference type="NCBI Taxonomy" id="3066345"/>
    <lineage>
        <taxon>Bacteria</taxon>
        <taxon>Pseudomonadati</taxon>
        <taxon>Pseudomonadota</taxon>
        <taxon>Alphaproteobacteria</taxon>
        <taxon>Rhodobacterales</taxon>
        <taxon>Paracoccaceae</taxon>
        <taxon>Albidovulum</taxon>
    </lineage>
</organism>
<comment type="caution">
    <text evidence="1">The sequence shown here is derived from an EMBL/GenBank/DDBJ whole genome shotgun (WGS) entry which is preliminary data.</text>
</comment>
<accession>A0ABT2NPW6</accession>
<dbReference type="EMBL" id="JAOCQF010000003">
    <property type="protein sequence ID" value="MCT8330939.1"/>
    <property type="molecule type" value="Genomic_DNA"/>
</dbReference>
<proteinExistence type="predicted"/>
<evidence type="ECO:0008006" key="3">
    <source>
        <dbReference type="Google" id="ProtNLM"/>
    </source>
</evidence>
<reference evidence="2" key="1">
    <citation type="submission" date="2023-07" db="EMBL/GenBank/DDBJ databases">
        <title>Defluviimonas sediminis sp. nov., isolated from mangrove sediment.</title>
        <authorList>
            <person name="Liu L."/>
            <person name="Li J."/>
            <person name="Huang Y."/>
            <person name="Pan J."/>
            <person name="Li M."/>
        </authorList>
    </citation>
    <scope>NUCLEOTIDE SEQUENCE [LARGE SCALE GENOMIC DNA]</scope>
    <source>
        <strain evidence="2">FT324</strain>
    </source>
</reference>
<name>A0ABT2NPW6_9RHOB</name>
<protein>
    <recommendedName>
        <fullName evidence="3">Short-chain dehydrogenase</fullName>
    </recommendedName>
</protein>
<dbReference type="Proteomes" id="UP001205601">
    <property type="component" value="Unassembled WGS sequence"/>
</dbReference>
<sequence>MVKIVTLFLIAMAILAVFGRLRVPRIGSRSSEVRRCRTCGRPLIGKSDCDCGRGAS</sequence>